<name>A0A645FHZ2_9ZZZZ</name>
<dbReference type="EMBL" id="VSSQ01059606">
    <property type="protein sequence ID" value="MPN13142.1"/>
    <property type="molecule type" value="Genomic_DNA"/>
</dbReference>
<protein>
    <submittedName>
        <fullName evidence="1">Uncharacterized protein</fullName>
    </submittedName>
</protein>
<proteinExistence type="predicted"/>
<comment type="caution">
    <text evidence="1">The sequence shown here is derived from an EMBL/GenBank/DDBJ whole genome shotgun (WGS) entry which is preliminary data.</text>
</comment>
<reference evidence="1" key="1">
    <citation type="submission" date="2019-08" db="EMBL/GenBank/DDBJ databases">
        <authorList>
            <person name="Kucharzyk K."/>
            <person name="Murdoch R.W."/>
            <person name="Higgins S."/>
            <person name="Loffler F."/>
        </authorList>
    </citation>
    <scope>NUCLEOTIDE SEQUENCE</scope>
</reference>
<sequence length="156" mass="16876">MAGQLARSRFDDVVAIRAEDVQVLLRGRMGKHVEVHGGCHEHGCLGRQVGGDEHVIGYAVRHFTNGGGGSRCDEHGICPQAEVDVAVPRAVSLCKEFTDNRFAGESRQGDGCDKFFSCRSDDNLHLGTALDQRTDDVAGFISCNAAGDAQHYFFPL</sequence>
<dbReference type="AlphaFoldDB" id="A0A645FHZ2"/>
<gene>
    <name evidence="1" type="ORF">SDC9_160462</name>
</gene>
<organism evidence="1">
    <name type="scientific">bioreactor metagenome</name>
    <dbReference type="NCBI Taxonomy" id="1076179"/>
    <lineage>
        <taxon>unclassified sequences</taxon>
        <taxon>metagenomes</taxon>
        <taxon>ecological metagenomes</taxon>
    </lineage>
</organism>
<evidence type="ECO:0000313" key="1">
    <source>
        <dbReference type="EMBL" id="MPN13142.1"/>
    </source>
</evidence>
<accession>A0A645FHZ2</accession>